<gene>
    <name evidence="1" type="ORF">BDP27DRAFT_1485853</name>
</gene>
<comment type="caution">
    <text evidence="1">The sequence shown here is derived from an EMBL/GenBank/DDBJ whole genome shotgun (WGS) entry which is preliminary data.</text>
</comment>
<dbReference type="Proteomes" id="UP000772434">
    <property type="component" value="Unassembled WGS sequence"/>
</dbReference>
<reference evidence="1" key="1">
    <citation type="submission" date="2020-11" db="EMBL/GenBank/DDBJ databases">
        <authorList>
            <consortium name="DOE Joint Genome Institute"/>
            <person name="Ahrendt S."/>
            <person name="Riley R."/>
            <person name="Andreopoulos W."/>
            <person name="Labutti K."/>
            <person name="Pangilinan J."/>
            <person name="Ruiz-Duenas F.J."/>
            <person name="Barrasa J.M."/>
            <person name="Sanchez-Garcia M."/>
            <person name="Camarero S."/>
            <person name="Miyauchi S."/>
            <person name="Serrano A."/>
            <person name="Linde D."/>
            <person name="Babiker R."/>
            <person name="Drula E."/>
            <person name="Ayuso-Fernandez I."/>
            <person name="Pacheco R."/>
            <person name="Padilla G."/>
            <person name="Ferreira P."/>
            <person name="Barriuso J."/>
            <person name="Kellner H."/>
            <person name="Castanera R."/>
            <person name="Alfaro M."/>
            <person name="Ramirez L."/>
            <person name="Pisabarro A.G."/>
            <person name="Kuo A."/>
            <person name="Tritt A."/>
            <person name="Lipzen A."/>
            <person name="He G."/>
            <person name="Yan M."/>
            <person name="Ng V."/>
            <person name="Cullen D."/>
            <person name="Martin F."/>
            <person name="Rosso M.-N."/>
            <person name="Henrissat B."/>
            <person name="Hibbett D."/>
            <person name="Martinez A.T."/>
            <person name="Grigoriev I.V."/>
        </authorList>
    </citation>
    <scope>NUCLEOTIDE SEQUENCE</scope>
    <source>
        <strain evidence="1">AH 40177</strain>
    </source>
</reference>
<keyword evidence="2" id="KW-1185">Reference proteome</keyword>
<evidence type="ECO:0000313" key="2">
    <source>
        <dbReference type="Proteomes" id="UP000772434"/>
    </source>
</evidence>
<organism evidence="1 2">
    <name type="scientific">Rhodocollybia butyracea</name>
    <dbReference type="NCBI Taxonomy" id="206335"/>
    <lineage>
        <taxon>Eukaryota</taxon>
        <taxon>Fungi</taxon>
        <taxon>Dikarya</taxon>
        <taxon>Basidiomycota</taxon>
        <taxon>Agaricomycotina</taxon>
        <taxon>Agaricomycetes</taxon>
        <taxon>Agaricomycetidae</taxon>
        <taxon>Agaricales</taxon>
        <taxon>Marasmiineae</taxon>
        <taxon>Omphalotaceae</taxon>
        <taxon>Rhodocollybia</taxon>
    </lineage>
</organism>
<accession>A0A9P5P9Z0</accession>
<name>A0A9P5P9Z0_9AGAR</name>
<evidence type="ECO:0000313" key="1">
    <source>
        <dbReference type="EMBL" id="KAF9061634.1"/>
    </source>
</evidence>
<dbReference type="AlphaFoldDB" id="A0A9P5P9Z0"/>
<protein>
    <submittedName>
        <fullName evidence="1">Uncharacterized protein</fullName>
    </submittedName>
</protein>
<feature type="non-terminal residue" evidence="1">
    <location>
        <position position="1"/>
    </location>
</feature>
<proteinExistence type="predicted"/>
<sequence>AQHQGKPTAPSTAGEPEQPIVTILDKTGAFLGAFISRSEPEPEEQDMLTEIIFRQGLNDEAVPTPEYKGKLVEKLDDLKESKIYLKITNYRFCKPACFVWIARHLYVGISPDALVYDHKGQGPVFKGFEGQQGRPVPSPHWNDRWMIMMQKEWDKLVREVNEEFMAPRKKYISS</sequence>
<dbReference type="EMBL" id="JADNRY010000195">
    <property type="protein sequence ID" value="KAF9061634.1"/>
    <property type="molecule type" value="Genomic_DNA"/>
</dbReference>